<dbReference type="InterPro" id="IPR052560">
    <property type="entry name" value="RdDP_mobile_element"/>
</dbReference>
<dbReference type="AlphaFoldDB" id="A0AAV4IYA9"/>
<feature type="domain" description="Endonuclease/exonuclease/phosphatase" evidence="1">
    <location>
        <begin position="6"/>
        <end position="125"/>
    </location>
</feature>
<name>A0AAV4IYA9_9GAST</name>
<evidence type="ECO:0000313" key="2">
    <source>
        <dbReference type="EMBL" id="GFS13506.1"/>
    </source>
</evidence>
<dbReference type="Pfam" id="PF03372">
    <property type="entry name" value="Exo_endo_phos"/>
    <property type="match status" value="1"/>
</dbReference>
<evidence type="ECO:0000259" key="1">
    <source>
        <dbReference type="Pfam" id="PF03372"/>
    </source>
</evidence>
<evidence type="ECO:0000313" key="3">
    <source>
        <dbReference type="Proteomes" id="UP000762676"/>
    </source>
</evidence>
<dbReference type="InterPro" id="IPR036691">
    <property type="entry name" value="Endo/exonu/phosph_ase_sf"/>
</dbReference>
<keyword evidence="2" id="KW-0548">Nucleotidyltransferase</keyword>
<dbReference type="SUPFAM" id="SSF56219">
    <property type="entry name" value="DNase I-like"/>
    <property type="match status" value="1"/>
</dbReference>
<dbReference type="Gene3D" id="3.60.10.10">
    <property type="entry name" value="Endonuclease/exonuclease/phosphatase"/>
    <property type="match status" value="1"/>
</dbReference>
<dbReference type="GO" id="GO:0003964">
    <property type="term" value="F:RNA-directed DNA polymerase activity"/>
    <property type="evidence" value="ECO:0007669"/>
    <property type="project" value="UniProtKB-KW"/>
</dbReference>
<protein>
    <submittedName>
        <fullName evidence="2">RNA-directed DNA polymerase from mobile element jockey-like</fullName>
    </submittedName>
</protein>
<comment type="caution">
    <text evidence="2">The sequence shown here is derived from an EMBL/GenBank/DDBJ whole genome shotgun (WGS) entry which is preliminary data.</text>
</comment>
<sequence length="129" mass="14623">MTKCEYIAKLLQAQKIDIALIQETHLDDNALPLRYTIPRYSIVNRQNNPQYSIATYAREPAQVIHLGGSTESNGTQRSCIKIGDIYKHPTLNRDSPSVQVVNHPAVVMGDFKSHHTEWGYQDDSRLGMK</sequence>
<proteinExistence type="predicted"/>
<dbReference type="Proteomes" id="UP000762676">
    <property type="component" value="Unassembled WGS sequence"/>
</dbReference>
<dbReference type="InterPro" id="IPR005135">
    <property type="entry name" value="Endo/exonuclease/phosphatase"/>
</dbReference>
<gene>
    <name evidence="2" type="ORF">ElyMa_004886300</name>
</gene>
<dbReference type="EMBL" id="BMAT01009771">
    <property type="protein sequence ID" value="GFS13506.1"/>
    <property type="molecule type" value="Genomic_DNA"/>
</dbReference>
<dbReference type="PANTHER" id="PTHR36688:SF1">
    <property type="entry name" value="ENDONUCLEASE_EXONUCLEASE_PHOSPHATASE DOMAIN-CONTAINING PROTEIN"/>
    <property type="match status" value="1"/>
</dbReference>
<keyword evidence="2" id="KW-0808">Transferase</keyword>
<accession>A0AAV4IYA9</accession>
<keyword evidence="2" id="KW-0695">RNA-directed DNA polymerase</keyword>
<reference evidence="2 3" key="1">
    <citation type="journal article" date="2021" name="Elife">
        <title>Chloroplast acquisition without the gene transfer in kleptoplastic sea slugs, Plakobranchus ocellatus.</title>
        <authorList>
            <person name="Maeda T."/>
            <person name="Takahashi S."/>
            <person name="Yoshida T."/>
            <person name="Shimamura S."/>
            <person name="Takaki Y."/>
            <person name="Nagai Y."/>
            <person name="Toyoda A."/>
            <person name="Suzuki Y."/>
            <person name="Arimoto A."/>
            <person name="Ishii H."/>
            <person name="Satoh N."/>
            <person name="Nishiyama T."/>
            <person name="Hasebe M."/>
            <person name="Maruyama T."/>
            <person name="Minagawa J."/>
            <person name="Obokata J."/>
            <person name="Shigenobu S."/>
        </authorList>
    </citation>
    <scope>NUCLEOTIDE SEQUENCE [LARGE SCALE GENOMIC DNA]</scope>
</reference>
<keyword evidence="3" id="KW-1185">Reference proteome</keyword>
<organism evidence="2 3">
    <name type="scientific">Elysia marginata</name>
    <dbReference type="NCBI Taxonomy" id="1093978"/>
    <lineage>
        <taxon>Eukaryota</taxon>
        <taxon>Metazoa</taxon>
        <taxon>Spiralia</taxon>
        <taxon>Lophotrochozoa</taxon>
        <taxon>Mollusca</taxon>
        <taxon>Gastropoda</taxon>
        <taxon>Heterobranchia</taxon>
        <taxon>Euthyneura</taxon>
        <taxon>Panpulmonata</taxon>
        <taxon>Sacoglossa</taxon>
        <taxon>Placobranchoidea</taxon>
        <taxon>Plakobranchidae</taxon>
        <taxon>Elysia</taxon>
    </lineage>
</organism>
<dbReference type="PANTHER" id="PTHR36688">
    <property type="entry name" value="ENDO/EXONUCLEASE/PHOSPHATASE DOMAIN-CONTAINING PROTEIN"/>
    <property type="match status" value="1"/>
</dbReference>